<keyword evidence="2" id="KW-1185">Reference proteome</keyword>
<reference evidence="1 2" key="1">
    <citation type="submission" date="2018-06" db="EMBL/GenBank/DDBJ databases">
        <authorList>
            <consortium name="Pathogen Informatics"/>
            <person name="Doyle S."/>
        </authorList>
    </citation>
    <scope>NUCLEOTIDE SEQUENCE [LARGE SCALE GENOMIC DNA]</scope>
    <source>
        <strain evidence="1 2">NCTC10295</strain>
    </source>
</reference>
<dbReference type="AlphaFoldDB" id="A0A378UHY5"/>
<name>A0A378UHY5_BERDE</name>
<protein>
    <submittedName>
        <fullName evidence="1">Uncharacterized protein</fullName>
    </submittedName>
</protein>
<organism evidence="1 2">
    <name type="scientific">Bergeriella denitrificans</name>
    <name type="common">Neisseria denitrificans</name>
    <dbReference type="NCBI Taxonomy" id="494"/>
    <lineage>
        <taxon>Bacteria</taxon>
        <taxon>Pseudomonadati</taxon>
        <taxon>Pseudomonadota</taxon>
        <taxon>Betaproteobacteria</taxon>
        <taxon>Neisseriales</taxon>
        <taxon>Neisseriaceae</taxon>
        <taxon>Bergeriella</taxon>
    </lineage>
</organism>
<dbReference type="RefSeq" id="WP_066076183.1">
    <property type="nucleotide sequence ID" value="NZ_CP181246.1"/>
</dbReference>
<accession>A0A378UHY5</accession>
<dbReference type="EMBL" id="UGQS01000002">
    <property type="protein sequence ID" value="STZ76353.1"/>
    <property type="molecule type" value="Genomic_DNA"/>
</dbReference>
<gene>
    <name evidence="1" type="ORF">NCTC10295_01114</name>
</gene>
<evidence type="ECO:0000313" key="1">
    <source>
        <dbReference type="EMBL" id="STZ76353.1"/>
    </source>
</evidence>
<dbReference type="Proteomes" id="UP000254651">
    <property type="component" value="Unassembled WGS sequence"/>
</dbReference>
<proteinExistence type="predicted"/>
<sequence>MELKERIDELVEVISGKVNELKTVVGKLKTEQTELKTAQDELEARPIPAGFELLDESAPQYDPATHVLRWETRRKRIAGTDNYIDVYTAVFQEKPDFAIDKQKSSTRLRSDGITLVAQTKGVESNAEVTVHYTLTSGGQHVKSGVHTASVADWVSQKISIGNAGWPHVSNNAKFEITRVEVLGRPLNASAVGFTLTGMVMFA</sequence>
<evidence type="ECO:0000313" key="2">
    <source>
        <dbReference type="Proteomes" id="UP000254651"/>
    </source>
</evidence>